<evidence type="ECO:0000313" key="2">
    <source>
        <dbReference type="Proteomes" id="UP000076858"/>
    </source>
</evidence>
<evidence type="ECO:0000313" key="1">
    <source>
        <dbReference type="EMBL" id="KZR99998.1"/>
    </source>
</evidence>
<dbReference type="AlphaFoldDB" id="A0A164HD95"/>
<comment type="caution">
    <text evidence="1">The sequence shown here is derived from an EMBL/GenBank/DDBJ whole genome shotgun (WGS) entry which is preliminary data.</text>
</comment>
<reference evidence="1 2" key="1">
    <citation type="submission" date="2016-03" db="EMBL/GenBank/DDBJ databases">
        <title>EvidentialGene: Evidence-directed Construction of Genes on Genomes.</title>
        <authorList>
            <person name="Gilbert D.G."/>
            <person name="Choi J.-H."/>
            <person name="Mockaitis K."/>
            <person name="Colbourne J."/>
            <person name="Pfrender M."/>
        </authorList>
    </citation>
    <scope>NUCLEOTIDE SEQUENCE [LARGE SCALE GENOMIC DNA]</scope>
    <source>
        <strain evidence="1 2">Xinb3</strain>
        <tissue evidence="1">Complete organism</tissue>
    </source>
</reference>
<gene>
    <name evidence="1" type="ORF">APZ42_003909</name>
</gene>
<name>A0A164HD95_9CRUS</name>
<accession>A0A164HD95</accession>
<keyword evidence="2" id="KW-1185">Reference proteome</keyword>
<protein>
    <submittedName>
        <fullName evidence="1">Uncharacterized protein</fullName>
    </submittedName>
</protein>
<dbReference type="EMBL" id="LRGB01012036">
    <property type="protein sequence ID" value="KZR99998.1"/>
    <property type="molecule type" value="Genomic_DNA"/>
</dbReference>
<sequence>MRPPLTTPKLPSITAPRLLITTPPRMQLRLTIRRNQNTTPKPLFFSSFAY</sequence>
<dbReference type="Proteomes" id="UP000076858">
    <property type="component" value="Unassembled WGS sequence"/>
</dbReference>
<proteinExistence type="predicted"/>
<organism evidence="1 2">
    <name type="scientific">Daphnia magna</name>
    <dbReference type="NCBI Taxonomy" id="35525"/>
    <lineage>
        <taxon>Eukaryota</taxon>
        <taxon>Metazoa</taxon>
        <taxon>Ecdysozoa</taxon>
        <taxon>Arthropoda</taxon>
        <taxon>Crustacea</taxon>
        <taxon>Branchiopoda</taxon>
        <taxon>Diplostraca</taxon>
        <taxon>Cladocera</taxon>
        <taxon>Anomopoda</taxon>
        <taxon>Daphniidae</taxon>
        <taxon>Daphnia</taxon>
    </lineage>
</organism>